<evidence type="ECO:0000256" key="11">
    <source>
        <dbReference type="ARBA" id="ARBA00025323"/>
    </source>
</evidence>
<dbReference type="InterPro" id="IPR003439">
    <property type="entry name" value="ABC_transporter-like_ATP-bd"/>
</dbReference>
<dbReference type="GO" id="GO:0015689">
    <property type="term" value="P:molybdate ion transport"/>
    <property type="evidence" value="ECO:0007669"/>
    <property type="project" value="InterPro"/>
</dbReference>
<dbReference type="GO" id="GO:0015419">
    <property type="term" value="F:ABC-type sulfate transporter activity"/>
    <property type="evidence" value="ECO:0007669"/>
    <property type="project" value="InterPro"/>
</dbReference>
<dbReference type="Gene3D" id="1.10.3720.10">
    <property type="entry name" value="MetI-like"/>
    <property type="match status" value="1"/>
</dbReference>
<dbReference type="SUPFAM" id="SSF50331">
    <property type="entry name" value="MOP-like"/>
    <property type="match status" value="1"/>
</dbReference>
<dbReference type="CDD" id="cd06261">
    <property type="entry name" value="TM_PBP2"/>
    <property type="match status" value="1"/>
</dbReference>
<dbReference type="PANTHER" id="PTHR30406">
    <property type="entry name" value="SULFATE TRANSPORT SYSTEM PERMEASE PROTEIN"/>
    <property type="match status" value="1"/>
</dbReference>
<evidence type="ECO:0000256" key="3">
    <source>
        <dbReference type="ARBA" id="ARBA00022448"/>
    </source>
</evidence>
<feature type="transmembrane region" description="Helical" evidence="13">
    <location>
        <begin position="55"/>
        <end position="80"/>
    </location>
</feature>
<reference evidence="17 18" key="1">
    <citation type="submission" date="2019-12" db="EMBL/GenBank/DDBJ databases">
        <title>Corynebacterium sp. nov., isolated from feces of the Anser Albifrons in China.</title>
        <authorList>
            <person name="Liu Q."/>
        </authorList>
    </citation>
    <scope>NUCLEOTIDE SEQUENCE [LARGE SCALE GENOMIC DNA]</scope>
    <source>
        <strain evidence="17 18">4H37-19</strain>
    </source>
</reference>
<evidence type="ECO:0000256" key="6">
    <source>
        <dbReference type="ARBA" id="ARBA00022741"/>
    </source>
</evidence>
<keyword evidence="3 13" id="KW-0813">Transport</keyword>
<proteinExistence type="inferred from homology"/>
<dbReference type="InterPro" id="IPR008995">
    <property type="entry name" value="Mo/tungstate-bd_C_term_dom"/>
</dbReference>
<protein>
    <submittedName>
        <fullName evidence="17">ATP-binding cassette domain-containing protein</fullName>
    </submittedName>
</protein>
<feature type="domain" description="ABC transporter" evidence="14">
    <location>
        <begin position="279"/>
        <end position="504"/>
    </location>
</feature>
<dbReference type="RefSeq" id="WP_187975499.1">
    <property type="nucleotide sequence ID" value="NZ_CP046884.1"/>
</dbReference>
<evidence type="ECO:0000256" key="9">
    <source>
        <dbReference type="ARBA" id="ARBA00023032"/>
    </source>
</evidence>
<evidence type="ECO:0000313" key="18">
    <source>
        <dbReference type="Proteomes" id="UP000516320"/>
    </source>
</evidence>
<dbReference type="Gene3D" id="3.40.50.300">
    <property type="entry name" value="P-loop containing nucleotide triphosphate hydrolases"/>
    <property type="match status" value="1"/>
</dbReference>
<dbReference type="InterPro" id="IPR005667">
    <property type="entry name" value="Sulph_transpt2"/>
</dbReference>
<dbReference type="InterPro" id="IPR000515">
    <property type="entry name" value="MetI-like"/>
</dbReference>
<feature type="transmembrane region" description="Helical" evidence="13">
    <location>
        <begin position="130"/>
        <end position="157"/>
    </location>
</feature>
<evidence type="ECO:0000259" key="14">
    <source>
        <dbReference type="PROSITE" id="PS50893"/>
    </source>
</evidence>
<organism evidence="17 18">
    <name type="scientific">Corynebacterium poyangense</name>
    <dbReference type="NCBI Taxonomy" id="2684405"/>
    <lineage>
        <taxon>Bacteria</taxon>
        <taxon>Bacillati</taxon>
        <taxon>Actinomycetota</taxon>
        <taxon>Actinomycetes</taxon>
        <taxon>Mycobacteriales</taxon>
        <taxon>Corynebacteriaceae</taxon>
        <taxon>Corynebacterium</taxon>
    </lineage>
</organism>
<dbReference type="PROSITE" id="PS50928">
    <property type="entry name" value="ABC_TM1"/>
    <property type="match status" value="1"/>
</dbReference>
<evidence type="ECO:0000256" key="4">
    <source>
        <dbReference type="ARBA" id="ARBA00022505"/>
    </source>
</evidence>
<feature type="transmembrane region" description="Helical" evidence="13">
    <location>
        <begin position="238"/>
        <end position="262"/>
    </location>
</feature>
<comment type="subunit">
    <text evidence="2">The complex is composed of two ATP-binding proteins (CysA), two transmembrane proteins (CysT and CysW) and a solute-binding protein (CysP).</text>
</comment>
<dbReference type="Gene3D" id="2.40.50.100">
    <property type="match status" value="1"/>
</dbReference>
<evidence type="ECO:0000259" key="15">
    <source>
        <dbReference type="PROSITE" id="PS50928"/>
    </source>
</evidence>
<comment type="subcellular location">
    <subcellularLocation>
        <location evidence="13">Cell membrane</location>
        <topology evidence="13">Multi-pass membrane protein</topology>
    </subcellularLocation>
    <subcellularLocation>
        <location evidence="1">Membrane</location>
        <topology evidence="1">Multi-pass membrane protein</topology>
    </subcellularLocation>
</comment>
<dbReference type="GO" id="GO:0016887">
    <property type="term" value="F:ATP hydrolysis activity"/>
    <property type="evidence" value="ECO:0007669"/>
    <property type="project" value="InterPro"/>
</dbReference>
<keyword evidence="5 13" id="KW-0812">Transmembrane</keyword>
<accession>A0A7H0SNB4</accession>
<evidence type="ECO:0000256" key="2">
    <source>
        <dbReference type="ARBA" id="ARBA00011779"/>
    </source>
</evidence>
<evidence type="ECO:0000259" key="16">
    <source>
        <dbReference type="PROSITE" id="PS51866"/>
    </source>
</evidence>
<dbReference type="InterPro" id="IPR003593">
    <property type="entry name" value="AAA+_ATPase"/>
</dbReference>
<dbReference type="GO" id="GO:0005524">
    <property type="term" value="F:ATP binding"/>
    <property type="evidence" value="ECO:0007669"/>
    <property type="project" value="UniProtKB-KW"/>
</dbReference>
<comment type="function">
    <text evidence="11">Part of the ABC transporter complex CysAWTP (TC 3.A.1.6.1) involved in sulfate/thiosulfate import. Probably responsible for the translocation of the substrate across the membrane.</text>
</comment>
<dbReference type="SMART" id="SM00382">
    <property type="entry name" value="AAA"/>
    <property type="match status" value="1"/>
</dbReference>
<dbReference type="Proteomes" id="UP000516320">
    <property type="component" value="Chromosome"/>
</dbReference>
<dbReference type="PANTHER" id="PTHR30406:SF8">
    <property type="entry name" value="SULFATE TRANSPORT SYSTEM PERMEASE PROTEIN CYST"/>
    <property type="match status" value="1"/>
</dbReference>
<gene>
    <name evidence="17" type="ORF">GP475_04820</name>
</gene>
<dbReference type="Pfam" id="PF00528">
    <property type="entry name" value="BPD_transp_1"/>
    <property type="match status" value="1"/>
</dbReference>
<feature type="domain" description="ABC transmembrane type-1" evidence="15">
    <location>
        <begin position="55"/>
        <end position="256"/>
    </location>
</feature>
<name>A0A7H0SNB4_9CORY</name>
<feature type="domain" description="Mop" evidence="16">
    <location>
        <begin position="568"/>
        <end position="633"/>
    </location>
</feature>
<keyword evidence="7 17" id="KW-0067">ATP-binding</keyword>
<dbReference type="AlphaFoldDB" id="A0A7H0SNB4"/>
<evidence type="ECO:0000256" key="10">
    <source>
        <dbReference type="ARBA" id="ARBA00023136"/>
    </source>
</evidence>
<feature type="transmembrane region" description="Helical" evidence="13">
    <location>
        <begin position="92"/>
        <end position="118"/>
    </location>
</feature>
<dbReference type="SUPFAM" id="SSF161098">
    <property type="entry name" value="MetI-like"/>
    <property type="match status" value="1"/>
</dbReference>
<dbReference type="GO" id="GO:0005886">
    <property type="term" value="C:plasma membrane"/>
    <property type="evidence" value="ECO:0007669"/>
    <property type="project" value="UniProtKB-SubCell"/>
</dbReference>
<dbReference type="Pfam" id="PF03459">
    <property type="entry name" value="TOBE"/>
    <property type="match status" value="1"/>
</dbReference>
<dbReference type="SUPFAM" id="SSF52540">
    <property type="entry name" value="P-loop containing nucleoside triphosphate hydrolases"/>
    <property type="match status" value="1"/>
</dbReference>
<evidence type="ECO:0000256" key="7">
    <source>
        <dbReference type="ARBA" id="ARBA00022840"/>
    </source>
</evidence>
<dbReference type="InterPro" id="IPR027417">
    <property type="entry name" value="P-loop_NTPase"/>
</dbReference>
<dbReference type="InterPro" id="IPR005116">
    <property type="entry name" value="Transp-assoc_OB_typ1"/>
</dbReference>
<keyword evidence="8 13" id="KW-1133">Transmembrane helix</keyword>
<evidence type="ECO:0000256" key="12">
    <source>
        <dbReference type="PROSITE-ProRule" id="PRU01213"/>
    </source>
</evidence>
<dbReference type="Pfam" id="PF00005">
    <property type="entry name" value="ABC_tran"/>
    <property type="match status" value="1"/>
</dbReference>
<keyword evidence="4 12" id="KW-0500">Molybdenum</keyword>
<feature type="transmembrane region" description="Helical" evidence="13">
    <location>
        <begin position="14"/>
        <end position="35"/>
    </location>
</feature>
<dbReference type="PROSITE" id="PS50893">
    <property type="entry name" value="ABC_TRANSPORTER_2"/>
    <property type="match status" value="1"/>
</dbReference>
<keyword evidence="18" id="KW-1185">Reference proteome</keyword>
<evidence type="ECO:0000256" key="1">
    <source>
        <dbReference type="ARBA" id="ARBA00004141"/>
    </source>
</evidence>
<dbReference type="InterPro" id="IPR035906">
    <property type="entry name" value="MetI-like_sf"/>
</dbReference>
<keyword evidence="10 13" id="KW-0472">Membrane</keyword>
<evidence type="ECO:0000256" key="13">
    <source>
        <dbReference type="RuleBase" id="RU363032"/>
    </source>
</evidence>
<dbReference type="PROSITE" id="PS51866">
    <property type="entry name" value="MOP"/>
    <property type="match status" value="1"/>
</dbReference>
<dbReference type="InterPro" id="IPR004606">
    <property type="entry name" value="Mop_domain"/>
</dbReference>
<evidence type="ECO:0000256" key="8">
    <source>
        <dbReference type="ARBA" id="ARBA00022989"/>
    </source>
</evidence>
<keyword evidence="9" id="KW-0764">Sulfate transport</keyword>
<evidence type="ECO:0000256" key="5">
    <source>
        <dbReference type="ARBA" id="ARBA00022692"/>
    </source>
</evidence>
<dbReference type="KEGG" id="cpoy:GP475_04820"/>
<keyword evidence="6" id="KW-0547">Nucleotide-binding</keyword>
<dbReference type="EMBL" id="CP046884">
    <property type="protein sequence ID" value="QNQ90039.1"/>
    <property type="molecule type" value="Genomic_DNA"/>
</dbReference>
<comment type="similarity">
    <text evidence="13">Belongs to the binding-protein-dependent transport system permease family.</text>
</comment>
<evidence type="ECO:0000313" key="17">
    <source>
        <dbReference type="EMBL" id="QNQ90039.1"/>
    </source>
</evidence>
<sequence length="639" mass="69107">MASLSYLPPRTPKLAQFIAGMSFLFITMPIVSLLGRVPWAELTRIVAEPVTQQMLLLSLAAAAQSTAIAVILGVPMAVALQGFHRGANMVRVFVLLPLAMPPVVAGLALSAFAGYHGLLSPLLQFLHLNFAFTFSGVVMAHVFITLPFVIVTVDAALRQLDKEIVYSAATLGMSPFRITSRIVLPAISGSVATGAGLAFARSLGEFGTTLTFAGSLPGVTRTLPLGIYLERETNQERAYALAFLLITLAVIVLCIASLPFVIRRPSQPRPHRLGKLDAHRLRTLSKPSQSGPEIHCGDIIFPGQAVSAVIGENGSGKSTLAATIAGRIRDSQRLIGVRRQDSRLTWIDRMPSHRRGIILLSQNPGLPPHRTVLTTLSMVNRDKKYSLELLSAAGLSDLASTLTTELSGGQAAQVALLRALSTRPQALILDEPLAAVDNRSASRWRHLLRAVAEDRTTILISHNPVDIASLSQHLVILDKGECVAQGSTNELLTYPPDDFSARIAGLNRIEGEITSVEQDLCHIVTENLDLFGINDSGEDLGLGHKAVAIFSPESVMISTDLRAHGDKRYSPRNHWICRVSSTYSHPGSTLVTLFLDPLGIQATITQQALIKLHIREGTEVIARTKASSVRIFPRHHRQS</sequence>